<evidence type="ECO:0000259" key="1">
    <source>
        <dbReference type="Pfam" id="PF04954"/>
    </source>
</evidence>
<feature type="domain" description="SIP-like Rossmann fold" evidence="1">
    <location>
        <begin position="1"/>
        <end position="92"/>
    </location>
</feature>
<dbReference type="InterPro" id="IPR007037">
    <property type="entry name" value="SIP_rossman_dom"/>
</dbReference>
<dbReference type="AlphaFoldDB" id="A0A8J3WXE6"/>
<accession>A0A8J3WXE6</accession>
<evidence type="ECO:0000313" key="3">
    <source>
        <dbReference type="Proteomes" id="UP000634476"/>
    </source>
</evidence>
<gene>
    <name evidence="2" type="ORF">Pta02_71630</name>
</gene>
<protein>
    <recommendedName>
        <fullName evidence="1">SIP-like Rossmann fold domain-containing protein</fullName>
    </recommendedName>
</protein>
<dbReference type="InterPro" id="IPR039261">
    <property type="entry name" value="FNR_nucleotide-bd"/>
</dbReference>
<reference evidence="2" key="1">
    <citation type="submission" date="2021-01" db="EMBL/GenBank/DDBJ databases">
        <title>Whole genome shotgun sequence of Planobispora takensis NBRC 109077.</title>
        <authorList>
            <person name="Komaki H."/>
            <person name="Tamura T."/>
        </authorList>
    </citation>
    <scope>NUCLEOTIDE SEQUENCE</scope>
    <source>
        <strain evidence="2">NBRC 109077</strain>
    </source>
</reference>
<dbReference type="EMBL" id="BOOK01000063">
    <property type="protein sequence ID" value="GII05155.1"/>
    <property type="molecule type" value="Genomic_DNA"/>
</dbReference>
<evidence type="ECO:0000313" key="2">
    <source>
        <dbReference type="EMBL" id="GII05155.1"/>
    </source>
</evidence>
<keyword evidence="3" id="KW-1185">Reference proteome</keyword>
<dbReference type="Pfam" id="PF04954">
    <property type="entry name" value="SIP"/>
    <property type="match status" value="1"/>
</dbReference>
<dbReference type="Proteomes" id="UP000634476">
    <property type="component" value="Unassembled WGS sequence"/>
</dbReference>
<name>A0A8J3WXE6_9ACTN</name>
<proteinExistence type="predicted"/>
<sequence>MMRALPSPALAFGAISVGGPGDRLPVTRGDRLAWVNRPDGLLEAVRSMDLPDAPGVAYLAGEARTCQAVRGHLVSERGWSRRDVVVKPFWAPGRRGMD</sequence>
<comment type="caution">
    <text evidence="2">The sequence shown here is derived from an EMBL/GenBank/DDBJ whole genome shotgun (WGS) entry which is preliminary data.</text>
</comment>
<dbReference type="Gene3D" id="3.40.50.80">
    <property type="entry name" value="Nucleotide-binding domain of ferredoxin-NADP reductase (FNR) module"/>
    <property type="match status" value="1"/>
</dbReference>
<organism evidence="2 3">
    <name type="scientific">Planobispora takensis</name>
    <dbReference type="NCBI Taxonomy" id="1367882"/>
    <lineage>
        <taxon>Bacteria</taxon>
        <taxon>Bacillati</taxon>
        <taxon>Actinomycetota</taxon>
        <taxon>Actinomycetes</taxon>
        <taxon>Streptosporangiales</taxon>
        <taxon>Streptosporangiaceae</taxon>
        <taxon>Planobispora</taxon>
    </lineage>
</organism>